<keyword evidence="5 7" id="KW-0418">Kinase</keyword>
<evidence type="ECO:0000313" key="11">
    <source>
        <dbReference type="Proteomes" id="UP000199663"/>
    </source>
</evidence>
<evidence type="ECO:0000259" key="9">
    <source>
        <dbReference type="Pfam" id="PF00696"/>
    </source>
</evidence>
<dbReference type="Gene3D" id="3.40.1160.10">
    <property type="entry name" value="Acetylglutamate kinase-like"/>
    <property type="match status" value="1"/>
</dbReference>
<keyword evidence="6" id="KW-0067">ATP-binding</keyword>
<evidence type="ECO:0000256" key="7">
    <source>
        <dbReference type="RuleBase" id="RU003448"/>
    </source>
</evidence>
<dbReference type="GO" id="GO:0016301">
    <property type="term" value="F:kinase activity"/>
    <property type="evidence" value="ECO:0007669"/>
    <property type="project" value="UniProtKB-KW"/>
</dbReference>
<keyword evidence="3 7" id="KW-0808">Transferase</keyword>
<evidence type="ECO:0000256" key="5">
    <source>
        <dbReference type="ARBA" id="ARBA00022777"/>
    </source>
</evidence>
<dbReference type="SUPFAM" id="SSF53633">
    <property type="entry name" value="Carbamate kinase-like"/>
    <property type="match status" value="1"/>
</dbReference>
<dbReference type="Proteomes" id="UP000199663">
    <property type="component" value="Unassembled WGS sequence"/>
</dbReference>
<accession>A0A1H3M411</accession>
<dbReference type="InterPro" id="IPR001048">
    <property type="entry name" value="Asp/Glu/Uridylate_kinase"/>
</dbReference>
<dbReference type="EMBL" id="FNQC01000002">
    <property type="protein sequence ID" value="SDY71333.1"/>
    <property type="molecule type" value="Genomic_DNA"/>
</dbReference>
<reference evidence="10 11" key="1">
    <citation type="submission" date="2016-10" db="EMBL/GenBank/DDBJ databases">
        <authorList>
            <person name="Varghese N."/>
            <person name="Submissions S."/>
        </authorList>
    </citation>
    <scope>NUCLEOTIDE SEQUENCE [LARGE SCALE GENOMIC DNA]</scope>
    <source>
        <strain evidence="10 11">DSM 17997</strain>
    </source>
</reference>
<protein>
    <recommendedName>
        <fullName evidence="7">Aspartokinase</fullName>
        <ecNumber evidence="7">2.7.2.4</ecNumber>
    </recommendedName>
</protein>
<organism evidence="10 11">
    <name type="scientific">Rhodonellum ikkaensis</name>
    <dbReference type="NCBI Taxonomy" id="336829"/>
    <lineage>
        <taxon>Bacteria</taxon>
        <taxon>Pseudomonadati</taxon>
        <taxon>Bacteroidota</taxon>
        <taxon>Cytophagia</taxon>
        <taxon>Cytophagales</taxon>
        <taxon>Cytophagaceae</taxon>
        <taxon>Rhodonellum</taxon>
    </lineage>
</organism>
<keyword evidence="8" id="KW-0028">Amino-acid biosynthesis</keyword>
<dbReference type="InterPro" id="IPR036393">
    <property type="entry name" value="AceGlu_kinase-like_sf"/>
</dbReference>
<comment type="pathway">
    <text evidence="8">Amino-acid biosynthesis; L-methionine biosynthesis via de novo pathway; L-homoserine from L-aspartate: step 1/3.</text>
</comment>
<feature type="domain" description="Aspartate/glutamate/uridylate kinase" evidence="9">
    <location>
        <begin position="3"/>
        <end position="282"/>
    </location>
</feature>
<name>A0A1H3M411_9BACT</name>
<dbReference type="Gene3D" id="1.20.120.1320">
    <property type="entry name" value="Aspartokinase, catalytic domain"/>
    <property type="match status" value="1"/>
</dbReference>
<dbReference type="PANTHER" id="PTHR21499:SF59">
    <property type="entry name" value="ASPARTOKINASE"/>
    <property type="match status" value="1"/>
</dbReference>
<dbReference type="PANTHER" id="PTHR21499">
    <property type="entry name" value="ASPARTATE KINASE"/>
    <property type="match status" value="1"/>
</dbReference>
<comment type="pathway">
    <text evidence="1 8">Amino-acid biosynthesis; L-lysine biosynthesis via DAP pathway; (S)-tetrahydrodipicolinate from L-aspartate: step 1/4.</text>
</comment>
<sequence>MSKTIVFKFGGASVKDAKSIENLFNILFNRLRNRTLIVISAMGKTTNGLEEILRLKLNGDLTSSNSAKIKDFHLGICREIFPPESMIFSIIENLFMQMDRDLDKPLTQENYDAYYDQIVSYGELLSSRILQEYLCFKGIFCIWQDAREIISTNSNYRFVEVDWDKTKNLCLKHLGSKLEQYPVVTQGFIGADPKGKTTTLGREGSDFTAAILAFCLNAQSVTIWKDVDGVRNADPKRFPDTVKFEELDYREAAELAFYGASVIHPKTIKPLANLSIPLYVKSFLSPEAVGTKICQVSEPMHIPCTVVKDNQILVSFRVTDFTFIAESHIHRVYEVLKKLKLKVNMLQVSAISISIVIDMEMFALDQLISTLQNDFSVKYNDALQLITVKNQNADLVEALLKGKEALLEQVTRSTFQFVHKP</sequence>
<evidence type="ECO:0000256" key="1">
    <source>
        <dbReference type="ARBA" id="ARBA00004766"/>
    </source>
</evidence>
<gene>
    <name evidence="10" type="ORF">SAMN05444412_102335</name>
</gene>
<evidence type="ECO:0000256" key="2">
    <source>
        <dbReference type="ARBA" id="ARBA00010122"/>
    </source>
</evidence>
<evidence type="ECO:0000256" key="3">
    <source>
        <dbReference type="ARBA" id="ARBA00022679"/>
    </source>
</evidence>
<dbReference type="RefSeq" id="WP_019596749.1">
    <property type="nucleotide sequence ID" value="NZ_FNQC01000002.1"/>
</dbReference>
<comment type="pathway">
    <text evidence="8">Amino-acid biosynthesis; L-threonine biosynthesis; L-threonine from L-aspartate: step 1/5.</text>
</comment>
<keyword evidence="4" id="KW-0547">Nucleotide-binding</keyword>
<dbReference type="EC" id="2.7.2.4" evidence="7"/>
<evidence type="ECO:0000313" key="10">
    <source>
        <dbReference type="EMBL" id="SDY71333.1"/>
    </source>
</evidence>
<dbReference type="InterPro" id="IPR042199">
    <property type="entry name" value="AsparK_Bifunc_asparK/hSer_DH"/>
</dbReference>
<comment type="catalytic activity">
    <reaction evidence="7">
        <text>L-aspartate + ATP = 4-phospho-L-aspartate + ADP</text>
        <dbReference type="Rhea" id="RHEA:23776"/>
        <dbReference type="ChEBI" id="CHEBI:29991"/>
        <dbReference type="ChEBI" id="CHEBI:30616"/>
        <dbReference type="ChEBI" id="CHEBI:57535"/>
        <dbReference type="ChEBI" id="CHEBI:456216"/>
        <dbReference type="EC" id="2.7.2.4"/>
    </reaction>
</comment>
<proteinExistence type="inferred from homology"/>
<dbReference type="Pfam" id="PF00696">
    <property type="entry name" value="AA_kinase"/>
    <property type="match status" value="1"/>
</dbReference>
<dbReference type="InterPro" id="IPR001341">
    <property type="entry name" value="Asp_kinase"/>
</dbReference>
<evidence type="ECO:0000256" key="4">
    <source>
        <dbReference type="ARBA" id="ARBA00022741"/>
    </source>
</evidence>
<dbReference type="NCBIfam" id="TIGR00657">
    <property type="entry name" value="asp_kinases"/>
    <property type="match status" value="1"/>
</dbReference>
<dbReference type="Gene3D" id="3.30.70.260">
    <property type="match status" value="2"/>
</dbReference>
<comment type="caution">
    <text evidence="10">The sequence shown here is derived from an EMBL/GenBank/DDBJ whole genome shotgun (WGS) entry which is preliminary data.</text>
</comment>
<keyword evidence="11" id="KW-1185">Reference proteome</keyword>
<evidence type="ECO:0000256" key="8">
    <source>
        <dbReference type="RuleBase" id="RU004249"/>
    </source>
</evidence>
<evidence type="ECO:0000256" key="6">
    <source>
        <dbReference type="ARBA" id="ARBA00022840"/>
    </source>
</evidence>
<comment type="similarity">
    <text evidence="2 7">Belongs to the aspartokinase family.</text>
</comment>